<accession>A0A1G9ZLQ6</accession>
<dbReference type="SMART" id="SM00506">
    <property type="entry name" value="A1pp"/>
    <property type="match status" value="1"/>
</dbReference>
<dbReference type="PROSITE" id="PS51154">
    <property type="entry name" value="MACRO"/>
    <property type="match status" value="1"/>
</dbReference>
<dbReference type="Proteomes" id="UP000199602">
    <property type="component" value="Unassembled WGS sequence"/>
</dbReference>
<organism evidence="2 3">
    <name type="scientific">Desulfonauticus submarinus</name>
    <dbReference type="NCBI Taxonomy" id="206665"/>
    <lineage>
        <taxon>Bacteria</taxon>
        <taxon>Pseudomonadati</taxon>
        <taxon>Thermodesulfobacteriota</taxon>
        <taxon>Desulfovibrionia</taxon>
        <taxon>Desulfovibrionales</taxon>
        <taxon>Desulfonauticaceae</taxon>
        <taxon>Desulfonauticus</taxon>
    </lineage>
</organism>
<dbReference type="InterPro" id="IPR043472">
    <property type="entry name" value="Macro_dom-like"/>
</dbReference>
<dbReference type="OrthoDB" id="6194521at2"/>
<sequence>MDKIRIGPENFYLVHGDITKAKVDAIVNAANPQLAGGGGVDGAIHRAAGPDLLKAGQEIVAKQGFLATGEAVITPGFNLYARHVIHTVGPIWQGGRNREKELLKKAYFSCLKLAYDYKIKTIAFPAISCGVYGFPLDLAAPIALDALNEGLKNKWIQEIYFYLYNKEVFRVFLEEAKRLFK</sequence>
<evidence type="ECO:0000259" key="1">
    <source>
        <dbReference type="PROSITE" id="PS51154"/>
    </source>
</evidence>
<dbReference type="RefSeq" id="WP_092061660.1">
    <property type="nucleotide sequence ID" value="NZ_FNIN01000001.1"/>
</dbReference>
<dbReference type="STRING" id="206665.SAMN04488516_10176"/>
<proteinExistence type="predicted"/>
<keyword evidence="3" id="KW-1185">Reference proteome</keyword>
<dbReference type="SUPFAM" id="SSF52949">
    <property type="entry name" value="Macro domain-like"/>
    <property type="match status" value="1"/>
</dbReference>
<dbReference type="PANTHER" id="PTHR11106">
    <property type="entry name" value="GANGLIOSIDE INDUCED DIFFERENTIATION ASSOCIATED PROTEIN 2-RELATED"/>
    <property type="match status" value="1"/>
</dbReference>
<feature type="domain" description="Macro" evidence="1">
    <location>
        <begin position="1"/>
        <end position="180"/>
    </location>
</feature>
<dbReference type="EMBL" id="FNIN01000001">
    <property type="protein sequence ID" value="SDN22045.1"/>
    <property type="molecule type" value="Genomic_DNA"/>
</dbReference>
<protein>
    <submittedName>
        <fullName evidence="2">O-acetyl-ADP-ribose deacetylase (Regulator of RNase III), contains Macro domain</fullName>
    </submittedName>
</protein>
<evidence type="ECO:0000313" key="3">
    <source>
        <dbReference type="Proteomes" id="UP000199602"/>
    </source>
</evidence>
<dbReference type="AlphaFoldDB" id="A0A1G9ZLQ6"/>
<evidence type="ECO:0000313" key="2">
    <source>
        <dbReference type="EMBL" id="SDN22045.1"/>
    </source>
</evidence>
<dbReference type="Gene3D" id="3.40.220.10">
    <property type="entry name" value="Leucine Aminopeptidase, subunit E, domain 1"/>
    <property type="match status" value="1"/>
</dbReference>
<dbReference type="InterPro" id="IPR002589">
    <property type="entry name" value="Macro_dom"/>
</dbReference>
<dbReference type="Pfam" id="PF01661">
    <property type="entry name" value="Macro"/>
    <property type="match status" value="1"/>
</dbReference>
<reference evidence="2 3" key="1">
    <citation type="submission" date="2016-10" db="EMBL/GenBank/DDBJ databases">
        <authorList>
            <person name="de Groot N.N."/>
        </authorList>
    </citation>
    <scope>NUCLEOTIDE SEQUENCE [LARGE SCALE GENOMIC DNA]</scope>
    <source>
        <strain evidence="2 3">DSM 15269</strain>
    </source>
</reference>
<dbReference type="NCBIfam" id="NF001664">
    <property type="entry name" value="PRK00431.1-6"/>
    <property type="match status" value="1"/>
</dbReference>
<gene>
    <name evidence="2" type="ORF">SAMN04488516_10176</name>
</gene>
<dbReference type="PANTHER" id="PTHR11106:SF27">
    <property type="entry name" value="MACRO DOMAIN-CONTAINING PROTEIN"/>
    <property type="match status" value="1"/>
</dbReference>
<dbReference type="CDD" id="cd02908">
    <property type="entry name" value="Macro_OAADPr_deacetylase"/>
    <property type="match status" value="1"/>
</dbReference>
<name>A0A1G9ZLQ6_9BACT</name>